<dbReference type="RefSeq" id="WP_380007529.1">
    <property type="nucleotide sequence ID" value="NZ_JBHLYR010000024.1"/>
</dbReference>
<evidence type="ECO:0000313" key="1">
    <source>
        <dbReference type="EMBL" id="MFB9991809.1"/>
    </source>
</evidence>
<keyword evidence="2" id="KW-1185">Reference proteome</keyword>
<organism evidence="1 2">
    <name type="scientific">Deinococcus oregonensis</name>
    <dbReference type="NCBI Taxonomy" id="1805970"/>
    <lineage>
        <taxon>Bacteria</taxon>
        <taxon>Thermotogati</taxon>
        <taxon>Deinococcota</taxon>
        <taxon>Deinococci</taxon>
        <taxon>Deinococcales</taxon>
        <taxon>Deinococcaceae</taxon>
        <taxon>Deinococcus</taxon>
    </lineage>
</organism>
<gene>
    <name evidence="1" type="ORF">ACFFLM_07490</name>
</gene>
<proteinExistence type="predicted"/>
<dbReference type="Proteomes" id="UP001589733">
    <property type="component" value="Unassembled WGS sequence"/>
</dbReference>
<comment type="caution">
    <text evidence="1">The sequence shown here is derived from an EMBL/GenBank/DDBJ whole genome shotgun (WGS) entry which is preliminary data.</text>
</comment>
<dbReference type="EMBL" id="JBHLYR010000024">
    <property type="protein sequence ID" value="MFB9991809.1"/>
    <property type="molecule type" value="Genomic_DNA"/>
</dbReference>
<accession>A0ABV6AWC2</accession>
<evidence type="ECO:0000313" key="2">
    <source>
        <dbReference type="Proteomes" id="UP001589733"/>
    </source>
</evidence>
<reference evidence="1 2" key="1">
    <citation type="submission" date="2024-09" db="EMBL/GenBank/DDBJ databases">
        <authorList>
            <person name="Sun Q."/>
            <person name="Mori K."/>
        </authorList>
    </citation>
    <scope>NUCLEOTIDE SEQUENCE [LARGE SCALE GENOMIC DNA]</scope>
    <source>
        <strain evidence="1 2">JCM 13503</strain>
    </source>
</reference>
<sequence>MSLSVVESSVRSRMGDPAFSADVLLVTPELVALVSGMDLTAGGQSVSLPHGLTPARFAATIGAAGLRALPEGTTLRGAVDALSAGLAGALARMQPGSLPLNVGFAFAAVSNARREVWRVGPISVLQEDPSGAAALPPSLAAVAAGRALILHALLAGERQRQSISSAGAGVEPTEPVSTGTVLTGRVVTNELAHTLRTHDPSLPLLAPLLAAHAALANDSGPLGYGLINGRSVPDHLLHLQTLGVGQHEVVFATAGYPQPGPTLAATERYLTELLRADPLLIERHPYTRAHRPDHEGYADRAYVRVRVR</sequence>
<name>A0ABV6AWC2_9DEIO</name>
<protein>
    <submittedName>
        <fullName evidence="1">Uncharacterized protein</fullName>
    </submittedName>
</protein>